<dbReference type="InterPro" id="IPR002514">
    <property type="entry name" value="Transposase_8"/>
</dbReference>
<reference evidence="1" key="1">
    <citation type="submission" date="2017-08" db="EMBL/GenBank/DDBJ databases">
        <authorList>
            <person name="Imhoff J.F."/>
            <person name="Rahn T."/>
            <person name="Kuenzel S."/>
            <person name="Neulinger S.C."/>
        </authorList>
    </citation>
    <scope>NUCLEOTIDE SEQUENCE</scope>
    <source>
        <strain evidence="1">IM 151</strain>
    </source>
</reference>
<evidence type="ECO:0000313" key="1">
    <source>
        <dbReference type="EMBL" id="MBK1715270.1"/>
    </source>
</evidence>
<sequence>MQEDTKPRTRRRHDDEFKQRILSECAAPGASVAKVALANGLNANLVHKWRRDFEAPPLQQSSPVFIPVTVAPPTMPAEPTCIDLELQRGATTVRVRWPSTASSSCAAWLREILR</sequence>
<evidence type="ECO:0008006" key="3">
    <source>
        <dbReference type="Google" id="ProtNLM"/>
    </source>
</evidence>
<dbReference type="Pfam" id="PF01527">
    <property type="entry name" value="HTH_Tnp_1"/>
    <property type="match status" value="1"/>
</dbReference>
<reference evidence="1" key="2">
    <citation type="journal article" date="2020" name="Microorganisms">
        <title>Osmotic Adaptation and Compatible Solute Biosynthesis of Phototrophic Bacteria as Revealed from Genome Analyses.</title>
        <authorList>
            <person name="Imhoff J.F."/>
            <person name="Rahn T."/>
            <person name="Kunzel S."/>
            <person name="Keller A."/>
            <person name="Neulinger S.C."/>
        </authorList>
    </citation>
    <scope>NUCLEOTIDE SEQUENCE</scope>
    <source>
        <strain evidence="1">IM 151</strain>
    </source>
</reference>
<dbReference type="EMBL" id="NRRU01000108">
    <property type="protein sequence ID" value="MBK1715270.1"/>
    <property type="molecule type" value="Genomic_DNA"/>
</dbReference>
<dbReference type="NCBIfam" id="NF047595">
    <property type="entry name" value="IS66_ISRel24_TnpA"/>
    <property type="match status" value="1"/>
</dbReference>
<dbReference type="RefSeq" id="WP_242481277.1">
    <property type="nucleotide sequence ID" value="NZ_NRRU01000108.1"/>
</dbReference>
<accession>A0ABS1E023</accession>
<keyword evidence="2" id="KW-1185">Reference proteome</keyword>
<dbReference type="SUPFAM" id="SSF48295">
    <property type="entry name" value="TrpR-like"/>
    <property type="match status" value="1"/>
</dbReference>
<name>A0ABS1E023_RUBGE</name>
<gene>
    <name evidence="1" type="ORF">CKO43_21145</name>
</gene>
<comment type="caution">
    <text evidence="1">The sequence shown here is derived from an EMBL/GenBank/DDBJ whole genome shotgun (WGS) entry which is preliminary data.</text>
</comment>
<proteinExistence type="predicted"/>
<evidence type="ECO:0000313" key="2">
    <source>
        <dbReference type="Proteomes" id="UP001041814"/>
    </source>
</evidence>
<dbReference type="Proteomes" id="UP001041814">
    <property type="component" value="Unassembled WGS sequence"/>
</dbReference>
<protein>
    <recommendedName>
        <fullName evidence="3">Transposase</fullName>
    </recommendedName>
</protein>
<organism evidence="1 2">
    <name type="scientific">Rubrivivax gelatinosus</name>
    <name type="common">Rhodocyclus gelatinosus</name>
    <name type="synonym">Rhodopseudomonas gelatinosa</name>
    <dbReference type="NCBI Taxonomy" id="28068"/>
    <lineage>
        <taxon>Bacteria</taxon>
        <taxon>Pseudomonadati</taxon>
        <taxon>Pseudomonadota</taxon>
        <taxon>Betaproteobacteria</taxon>
        <taxon>Burkholderiales</taxon>
        <taxon>Sphaerotilaceae</taxon>
        <taxon>Rubrivivax</taxon>
    </lineage>
</organism>
<dbReference type="InterPro" id="IPR010921">
    <property type="entry name" value="Trp_repressor/repl_initiator"/>
</dbReference>